<feature type="active site" description="Nucleophile" evidence="2">
    <location>
        <position position="523"/>
    </location>
</feature>
<feature type="short sequence motif" description="GXSXG" evidence="2">
    <location>
        <begin position="521"/>
        <end position="525"/>
    </location>
</feature>
<evidence type="ECO:0000313" key="7">
    <source>
        <dbReference type="Proteomes" id="UP001530400"/>
    </source>
</evidence>
<dbReference type="Proteomes" id="UP001530400">
    <property type="component" value="Unassembled WGS sequence"/>
</dbReference>
<dbReference type="AlphaFoldDB" id="A0ABD3QI20"/>
<feature type="region of interest" description="Disordered" evidence="3">
    <location>
        <begin position="135"/>
        <end position="155"/>
    </location>
</feature>
<sequence length="758" mass="81856">MEQLLIQWRCDYCLIASFPTYEQASQHEATCPARLNGNGRHRPAGLAPHVNVIEDDAPVTMSETTALDVASTVARSVALSKAKKESGTMWECDACKEYKSTDYDEVAAHEERCGGGGAELDVGMEDDEKVDGELTEEKMNEEDQEDAMKTPEKKKSPKRTKWLCDMCITAVFDTYEEAVEHEKNCTGDNKEVVVTKKKKAKRVKKGESPKSASVEKKSPVETEKKDDVQSDSVQAKRSPKPTAKLVEFKQTMARPPKKTTSPTVKKTVPKAAAASRKKSPKKNQPESSNETQLVDSLAIKTSEMPVKLNKVTTGSEVPQSIDGPKNDETIQPSMEEEVSPAQQPEKQSIEIAQSSLSFIIKTAVLLAPLALTVAYLPKHIFNTLFSSITLPSYTVLAASTPLLLILLCYTIFGLALAITHEGVHHHASSGFVLDILIALRDTVAPPKIDYVDWDDEKQQTPTLREYLNHKDGFSMAFCPAFFGFFAYFGALTALEEETNGRIVPKLDNNGDTECGLKSVAGASAGAMAAVMLAAGIQPRVAADYVCTFNWSMVADPPGLGGLVKGNKFEEFMCSFIKGAAARAEGKDGDVMLEDALVPVAVSGFDLFRMRGTILSKGCMAKAARSSAGFPGLFQPVSWNAEDGKKLLIDGGIRDGLGLNGLTAFPSKTSRVINMAVGDYGMGGSNGLKDLPNDVKADSLVSIAIVNTPMCGPWAMANGPKAVESARKAMVAMLDTPLERGTAKNHFVLRVDASKFTSA</sequence>
<feature type="transmembrane region" description="Helical" evidence="4">
    <location>
        <begin position="473"/>
        <end position="494"/>
    </location>
</feature>
<feature type="domain" description="PNPLA" evidence="5">
    <location>
        <begin position="475"/>
        <end position="662"/>
    </location>
</feature>
<organism evidence="6 7">
    <name type="scientific">Cyclotella atomus</name>
    <dbReference type="NCBI Taxonomy" id="382360"/>
    <lineage>
        <taxon>Eukaryota</taxon>
        <taxon>Sar</taxon>
        <taxon>Stramenopiles</taxon>
        <taxon>Ochrophyta</taxon>
        <taxon>Bacillariophyta</taxon>
        <taxon>Coscinodiscophyceae</taxon>
        <taxon>Thalassiosirophycidae</taxon>
        <taxon>Stephanodiscales</taxon>
        <taxon>Stephanodiscaceae</taxon>
        <taxon>Cyclotella</taxon>
    </lineage>
</organism>
<feature type="transmembrane region" description="Helical" evidence="4">
    <location>
        <begin position="396"/>
        <end position="418"/>
    </location>
</feature>
<dbReference type="GO" id="GO:0016787">
    <property type="term" value="F:hydrolase activity"/>
    <property type="evidence" value="ECO:0007669"/>
    <property type="project" value="UniProtKB-UniRule"/>
</dbReference>
<accession>A0ABD3QI20</accession>
<dbReference type="Pfam" id="PF01734">
    <property type="entry name" value="Patatin"/>
    <property type="match status" value="1"/>
</dbReference>
<feature type="short sequence motif" description="DGA/G" evidence="2">
    <location>
        <begin position="649"/>
        <end position="651"/>
    </location>
</feature>
<proteinExistence type="predicted"/>
<evidence type="ECO:0000256" key="2">
    <source>
        <dbReference type="PROSITE-ProRule" id="PRU01161"/>
    </source>
</evidence>
<feature type="compositionally biased region" description="Basic residues" evidence="3">
    <location>
        <begin position="195"/>
        <end position="204"/>
    </location>
</feature>
<dbReference type="InterPro" id="IPR002641">
    <property type="entry name" value="PNPLA_dom"/>
</dbReference>
<keyword evidence="2" id="KW-0378">Hydrolase</keyword>
<evidence type="ECO:0000313" key="6">
    <source>
        <dbReference type="EMBL" id="KAL3800103.1"/>
    </source>
</evidence>
<evidence type="ECO:0000256" key="4">
    <source>
        <dbReference type="SAM" id="Phobius"/>
    </source>
</evidence>
<comment type="caution">
    <text evidence="6">The sequence shown here is derived from an EMBL/GenBank/DDBJ whole genome shotgun (WGS) entry which is preliminary data.</text>
</comment>
<reference evidence="6 7" key="1">
    <citation type="submission" date="2024-10" db="EMBL/GenBank/DDBJ databases">
        <title>Updated reference genomes for cyclostephanoid diatoms.</title>
        <authorList>
            <person name="Roberts W.R."/>
            <person name="Alverson A.J."/>
        </authorList>
    </citation>
    <scope>NUCLEOTIDE SEQUENCE [LARGE SCALE GENOMIC DNA]</scope>
    <source>
        <strain evidence="6 7">AJA010-31</strain>
    </source>
</reference>
<feature type="region of interest" description="Disordered" evidence="3">
    <location>
        <begin position="195"/>
        <end position="293"/>
    </location>
</feature>
<protein>
    <recommendedName>
        <fullName evidence="5">PNPLA domain-containing protein</fullName>
    </recommendedName>
</protein>
<feature type="compositionally biased region" description="Basic and acidic residues" evidence="3">
    <location>
        <begin position="205"/>
        <end position="228"/>
    </location>
</feature>
<name>A0ABD3QI20_9STRA</name>
<keyword evidence="4" id="KW-1133">Transmembrane helix</keyword>
<keyword evidence="1 2" id="KW-0443">Lipid metabolism</keyword>
<keyword evidence="4" id="KW-0812">Transmembrane</keyword>
<dbReference type="SUPFAM" id="SSF52151">
    <property type="entry name" value="FabD/lysophospholipase-like"/>
    <property type="match status" value="1"/>
</dbReference>
<dbReference type="EMBL" id="JALLPJ020000168">
    <property type="protein sequence ID" value="KAL3800103.1"/>
    <property type="molecule type" value="Genomic_DNA"/>
</dbReference>
<dbReference type="Gene3D" id="3.40.1090.10">
    <property type="entry name" value="Cytosolic phospholipase A2 catalytic domain"/>
    <property type="match status" value="2"/>
</dbReference>
<dbReference type="InterPro" id="IPR016035">
    <property type="entry name" value="Acyl_Trfase/lysoPLipase"/>
</dbReference>
<dbReference type="PROSITE" id="PS51635">
    <property type="entry name" value="PNPLA"/>
    <property type="match status" value="1"/>
</dbReference>
<gene>
    <name evidence="6" type="ORF">ACHAWO_012319</name>
</gene>
<comment type="caution">
    <text evidence="2">Lacks conserved residue(s) required for the propagation of feature annotation.</text>
</comment>
<evidence type="ECO:0000256" key="1">
    <source>
        <dbReference type="ARBA" id="ARBA00023098"/>
    </source>
</evidence>
<evidence type="ECO:0000256" key="3">
    <source>
        <dbReference type="SAM" id="MobiDB-lite"/>
    </source>
</evidence>
<feature type="compositionally biased region" description="Low complexity" evidence="3">
    <location>
        <begin position="258"/>
        <end position="274"/>
    </location>
</feature>
<feature type="active site" description="Proton acceptor" evidence="2">
    <location>
        <position position="649"/>
    </location>
</feature>
<feature type="transmembrane region" description="Helical" evidence="4">
    <location>
        <begin position="356"/>
        <end position="376"/>
    </location>
</feature>
<keyword evidence="2" id="KW-0442">Lipid degradation</keyword>
<keyword evidence="4" id="KW-0472">Membrane</keyword>
<evidence type="ECO:0000259" key="5">
    <source>
        <dbReference type="PROSITE" id="PS51635"/>
    </source>
</evidence>
<dbReference type="GO" id="GO:0016042">
    <property type="term" value="P:lipid catabolic process"/>
    <property type="evidence" value="ECO:0007669"/>
    <property type="project" value="UniProtKB-UniRule"/>
</dbReference>
<keyword evidence="7" id="KW-1185">Reference proteome</keyword>